<evidence type="ECO:0000313" key="2">
    <source>
        <dbReference type="EMBL" id="KAF2232669.1"/>
    </source>
</evidence>
<keyword evidence="3" id="KW-1185">Reference proteome</keyword>
<organism evidence="2 3">
    <name type="scientific">Viridothelium virens</name>
    <name type="common">Speckled blister lichen</name>
    <name type="synonym">Trypethelium virens</name>
    <dbReference type="NCBI Taxonomy" id="1048519"/>
    <lineage>
        <taxon>Eukaryota</taxon>
        <taxon>Fungi</taxon>
        <taxon>Dikarya</taxon>
        <taxon>Ascomycota</taxon>
        <taxon>Pezizomycotina</taxon>
        <taxon>Dothideomycetes</taxon>
        <taxon>Dothideomycetes incertae sedis</taxon>
        <taxon>Trypetheliales</taxon>
        <taxon>Trypetheliaceae</taxon>
        <taxon>Viridothelium</taxon>
    </lineage>
</organism>
<protein>
    <submittedName>
        <fullName evidence="2">Uncharacterized protein</fullName>
    </submittedName>
</protein>
<reference evidence="2" key="1">
    <citation type="journal article" date="2020" name="Stud. Mycol.">
        <title>101 Dothideomycetes genomes: a test case for predicting lifestyles and emergence of pathogens.</title>
        <authorList>
            <person name="Haridas S."/>
            <person name="Albert R."/>
            <person name="Binder M."/>
            <person name="Bloem J."/>
            <person name="Labutti K."/>
            <person name="Salamov A."/>
            <person name="Andreopoulos B."/>
            <person name="Baker S."/>
            <person name="Barry K."/>
            <person name="Bills G."/>
            <person name="Bluhm B."/>
            <person name="Cannon C."/>
            <person name="Castanera R."/>
            <person name="Culley D."/>
            <person name="Daum C."/>
            <person name="Ezra D."/>
            <person name="Gonzalez J."/>
            <person name="Henrissat B."/>
            <person name="Kuo A."/>
            <person name="Liang C."/>
            <person name="Lipzen A."/>
            <person name="Lutzoni F."/>
            <person name="Magnuson J."/>
            <person name="Mondo S."/>
            <person name="Nolan M."/>
            <person name="Ohm R."/>
            <person name="Pangilinan J."/>
            <person name="Park H.-J."/>
            <person name="Ramirez L."/>
            <person name="Alfaro M."/>
            <person name="Sun H."/>
            <person name="Tritt A."/>
            <person name="Yoshinaga Y."/>
            <person name="Zwiers L.-H."/>
            <person name="Turgeon B."/>
            <person name="Goodwin S."/>
            <person name="Spatafora J."/>
            <person name="Crous P."/>
            <person name="Grigoriev I."/>
        </authorList>
    </citation>
    <scope>NUCLEOTIDE SEQUENCE</scope>
    <source>
        <strain evidence="2">Tuck. ex Michener</strain>
    </source>
</reference>
<dbReference type="AlphaFoldDB" id="A0A6A6H456"/>
<evidence type="ECO:0000256" key="1">
    <source>
        <dbReference type="SAM" id="Phobius"/>
    </source>
</evidence>
<proteinExistence type="predicted"/>
<evidence type="ECO:0000313" key="3">
    <source>
        <dbReference type="Proteomes" id="UP000800092"/>
    </source>
</evidence>
<feature type="transmembrane region" description="Helical" evidence="1">
    <location>
        <begin position="28"/>
        <end position="47"/>
    </location>
</feature>
<name>A0A6A6H456_VIRVR</name>
<keyword evidence="1" id="KW-0472">Membrane</keyword>
<dbReference type="Proteomes" id="UP000800092">
    <property type="component" value="Unassembled WGS sequence"/>
</dbReference>
<dbReference type="EMBL" id="ML991813">
    <property type="protein sequence ID" value="KAF2232669.1"/>
    <property type="molecule type" value="Genomic_DNA"/>
</dbReference>
<keyword evidence="1" id="KW-1133">Transmembrane helix</keyword>
<accession>A0A6A6H456</accession>
<gene>
    <name evidence="2" type="ORF">EV356DRAFT_504929</name>
</gene>
<keyword evidence="1" id="KW-0812">Transmembrane</keyword>
<sequence length="62" mass="7078">MRTPIVEHAEGFEGGRRRKEKRLSENRGLHYIILLSFISVSVLNPSGSAFQFESHSYTQSLI</sequence>